<feature type="domain" description="Major facilitator superfamily (MFS) profile" evidence="8">
    <location>
        <begin position="9"/>
        <end position="523"/>
    </location>
</feature>
<evidence type="ECO:0000256" key="6">
    <source>
        <dbReference type="SAM" id="MobiDB-lite"/>
    </source>
</evidence>
<evidence type="ECO:0000256" key="7">
    <source>
        <dbReference type="SAM" id="Phobius"/>
    </source>
</evidence>
<dbReference type="InterPro" id="IPR011701">
    <property type="entry name" value="MFS"/>
</dbReference>
<keyword evidence="4 7" id="KW-1133">Transmembrane helix</keyword>
<feature type="transmembrane region" description="Helical" evidence="7">
    <location>
        <begin position="111"/>
        <end position="129"/>
    </location>
</feature>
<dbReference type="Pfam" id="PF07690">
    <property type="entry name" value="MFS_1"/>
    <property type="match status" value="1"/>
</dbReference>
<feature type="transmembrane region" description="Helical" evidence="7">
    <location>
        <begin position="81"/>
        <end position="99"/>
    </location>
</feature>
<evidence type="ECO:0000256" key="3">
    <source>
        <dbReference type="ARBA" id="ARBA00022692"/>
    </source>
</evidence>
<feature type="transmembrane region" description="Helical" evidence="7">
    <location>
        <begin position="272"/>
        <end position="296"/>
    </location>
</feature>
<dbReference type="CDD" id="cd17330">
    <property type="entry name" value="MFS_SLC46_TetA_like"/>
    <property type="match status" value="1"/>
</dbReference>
<accession>A0A0F7SV03</accession>
<sequence length="523" mass="56223">MATPLPKKILFVLCLARLGEPIAYSVIFPFINSLVEGLSIVKDKSHVGFYAGLLEGAFSLSEILTIYFWGSLSDRIGRKPVIIIGLSGTAVSIVCFGLSTEFYQLALSRALNGALSGNVSVIKACLAEISDETNESRIMPMFNLMWSIGLVIGPLIGGYTSKPAEKFPTVFTSPFWKIYPYFLPCLIGSSIAFLSCLVTLFFLSETLQSKKRRDAEAILAAQIEQVPLLTPSPSTNHLPISPSSPIPNALTSNPPPETWTLKQILGTVSIRVVLLSYFFIVFLASSFDVLFVLFSYSAKKRGGLGLSDAKIAQLLMAGGVISAVSQLSIFPPLHRIFGTSRLYRACNGAFVLAFFIPLVLVVLPSSNTNGSLSGWEWGAVGMMVMVGRAAFLAFPLSMIALNIATPSPSALGSVNSINHILACISRGVGPALVGALFALSIKTSNPCRTGTWSGVKNGFSRVHYDDDDHREDHRPPALIVQASLPAPIPRSSTLPVSVPGTVEDSNSDGKGGSFQRSRRREEL</sequence>
<dbReference type="AlphaFoldDB" id="A0A0F7SV03"/>
<feature type="transmembrane region" description="Helical" evidence="7">
    <location>
        <begin position="383"/>
        <end position="405"/>
    </location>
</feature>
<keyword evidence="2" id="KW-0813">Transport</keyword>
<evidence type="ECO:0000259" key="8">
    <source>
        <dbReference type="PROSITE" id="PS50850"/>
    </source>
</evidence>
<reference evidence="9" key="1">
    <citation type="submission" date="2014-08" db="EMBL/GenBank/DDBJ databases">
        <authorList>
            <person name="Sharma Rahul"/>
            <person name="Thines Marco"/>
        </authorList>
    </citation>
    <scope>NUCLEOTIDE SEQUENCE</scope>
</reference>
<protein>
    <submittedName>
        <fullName evidence="9">Permease of the major facilitator superfamily</fullName>
    </submittedName>
</protein>
<feature type="region of interest" description="Disordered" evidence="6">
    <location>
        <begin position="489"/>
        <end position="523"/>
    </location>
</feature>
<dbReference type="InterPro" id="IPR020846">
    <property type="entry name" value="MFS_dom"/>
</dbReference>
<evidence type="ECO:0000256" key="1">
    <source>
        <dbReference type="ARBA" id="ARBA00004141"/>
    </source>
</evidence>
<keyword evidence="3 7" id="KW-0812">Transmembrane</keyword>
<feature type="transmembrane region" description="Helical" evidence="7">
    <location>
        <begin position="181"/>
        <end position="203"/>
    </location>
</feature>
<feature type="transmembrane region" description="Helical" evidence="7">
    <location>
        <begin position="141"/>
        <end position="161"/>
    </location>
</feature>
<dbReference type="EMBL" id="LN483166">
    <property type="protein sequence ID" value="CED84579.1"/>
    <property type="molecule type" value="Genomic_DNA"/>
</dbReference>
<feature type="transmembrane region" description="Helical" evidence="7">
    <location>
        <begin position="49"/>
        <end position="69"/>
    </location>
</feature>
<dbReference type="PANTHER" id="PTHR23504:SF15">
    <property type="entry name" value="MAJOR FACILITATOR SUPERFAMILY (MFS) PROFILE DOMAIN-CONTAINING PROTEIN"/>
    <property type="match status" value="1"/>
</dbReference>
<keyword evidence="5 7" id="KW-0472">Membrane</keyword>
<evidence type="ECO:0000256" key="5">
    <source>
        <dbReference type="ARBA" id="ARBA00023136"/>
    </source>
</evidence>
<feature type="transmembrane region" description="Helical" evidence="7">
    <location>
        <begin position="342"/>
        <end position="363"/>
    </location>
</feature>
<dbReference type="InterPro" id="IPR036259">
    <property type="entry name" value="MFS_trans_sf"/>
</dbReference>
<dbReference type="GO" id="GO:0022857">
    <property type="term" value="F:transmembrane transporter activity"/>
    <property type="evidence" value="ECO:0007669"/>
    <property type="project" value="InterPro"/>
</dbReference>
<dbReference type="GO" id="GO:0016020">
    <property type="term" value="C:membrane"/>
    <property type="evidence" value="ECO:0007669"/>
    <property type="project" value="UniProtKB-SubCell"/>
</dbReference>
<proteinExistence type="predicted"/>
<dbReference type="PROSITE" id="PS50850">
    <property type="entry name" value="MFS"/>
    <property type="match status" value="1"/>
</dbReference>
<evidence type="ECO:0000313" key="9">
    <source>
        <dbReference type="EMBL" id="CED84579.1"/>
    </source>
</evidence>
<dbReference type="Gene3D" id="1.20.1250.20">
    <property type="entry name" value="MFS general substrate transporter like domains"/>
    <property type="match status" value="1"/>
</dbReference>
<organism evidence="9">
    <name type="scientific">Phaffia rhodozyma</name>
    <name type="common">Yeast</name>
    <name type="synonym">Xanthophyllomyces dendrorhous</name>
    <dbReference type="NCBI Taxonomy" id="264483"/>
    <lineage>
        <taxon>Eukaryota</taxon>
        <taxon>Fungi</taxon>
        <taxon>Dikarya</taxon>
        <taxon>Basidiomycota</taxon>
        <taxon>Agaricomycotina</taxon>
        <taxon>Tremellomycetes</taxon>
        <taxon>Cystofilobasidiales</taxon>
        <taxon>Mrakiaceae</taxon>
        <taxon>Phaffia</taxon>
    </lineage>
</organism>
<evidence type="ECO:0000256" key="4">
    <source>
        <dbReference type="ARBA" id="ARBA00022989"/>
    </source>
</evidence>
<evidence type="ECO:0000256" key="2">
    <source>
        <dbReference type="ARBA" id="ARBA00022448"/>
    </source>
</evidence>
<feature type="transmembrane region" description="Helical" evidence="7">
    <location>
        <begin position="311"/>
        <end position="330"/>
    </location>
</feature>
<dbReference type="SUPFAM" id="SSF103473">
    <property type="entry name" value="MFS general substrate transporter"/>
    <property type="match status" value="1"/>
</dbReference>
<comment type="subcellular location">
    <subcellularLocation>
        <location evidence="1">Membrane</location>
        <topology evidence="1">Multi-pass membrane protein</topology>
    </subcellularLocation>
</comment>
<name>A0A0F7SV03_PHARH</name>
<dbReference type="PANTHER" id="PTHR23504">
    <property type="entry name" value="MAJOR FACILITATOR SUPERFAMILY DOMAIN-CONTAINING PROTEIN 10"/>
    <property type="match status" value="1"/>
</dbReference>